<dbReference type="Proteomes" id="UP000887575">
    <property type="component" value="Unassembled WGS sequence"/>
</dbReference>
<dbReference type="WBParaSite" id="MBELARI_LOCUS5679">
    <property type="protein sequence ID" value="MBELARI_LOCUS5679"/>
    <property type="gene ID" value="MBELARI_LOCUS5679"/>
</dbReference>
<dbReference type="AlphaFoldDB" id="A0AAF3FIT4"/>
<evidence type="ECO:0000256" key="9">
    <source>
        <dbReference type="ARBA" id="ARBA00023136"/>
    </source>
</evidence>
<keyword evidence="4" id="KW-0808">Transferase</keyword>
<proteinExistence type="inferred from homology"/>
<evidence type="ECO:0000256" key="8">
    <source>
        <dbReference type="ARBA" id="ARBA00023034"/>
    </source>
</evidence>
<evidence type="ECO:0000256" key="3">
    <source>
        <dbReference type="ARBA" id="ARBA00022676"/>
    </source>
</evidence>
<dbReference type="InterPro" id="IPR002659">
    <property type="entry name" value="Glyco_trans_31"/>
</dbReference>
<evidence type="ECO:0000256" key="1">
    <source>
        <dbReference type="ARBA" id="ARBA00004323"/>
    </source>
</evidence>
<keyword evidence="8 10" id="KW-0333">Golgi apparatus</keyword>
<accession>A0AAF3FIT4</accession>
<keyword evidence="9 10" id="KW-0472">Membrane</keyword>
<dbReference type="PANTHER" id="PTHR11214">
    <property type="entry name" value="BETA-1,3-N-ACETYLGLUCOSAMINYLTRANSFERASE"/>
    <property type="match status" value="1"/>
</dbReference>
<comment type="similarity">
    <text evidence="2 10">Belongs to the glycosyltransferase 31 family.</text>
</comment>
<keyword evidence="3 10" id="KW-0328">Glycosyltransferase</keyword>
<reference evidence="12" key="1">
    <citation type="submission" date="2024-02" db="UniProtKB">
        <authorList>
            <consortium name="WormBaseParasite"/>
        </authorList>
    </citation>
    <scope>IDENTIFICATION</scope>
</reference>
<organism evidence="11 12">
    <name type="scientific">Mesorhabditis belari</name>
    <dbReference type="NCBI Taxonomy" id="2138241"/>
    <lineage>
        <taxon>Eukaryota</taxon>
        <taxon>Metazoa</taxon>
        <taxon>Ecdysozoa</taxon>
        <taxon>Nematoda</taxon>
        <taxon>Chromadorea</taxon>
        <taxon>Rhabditida</taxon>
        <taxon>Rhabditina</taxon>
        <taxon>Rhabditomorpha</taxon>
        <taxon>Rhabditoidea</taxon>
        <taxon>Rhabditidae</taxon>
        <taxon>Mesorhabditinae</taxon>
        <taxon>Mesorhabditis</taxon>
    </lineage>
</organism>
<evidence type="ECO:0000313" key="11">
    <source>
        <dbReference type="Proteomes" id="UP000887575"/>
    </source>
</evidence>
<evidence type="ECO:0000256" key="5">
    <source>
        <dbReference type="ARBA" id="ARBA00022692"/>
    </source>
</evidence>
<dbReference type="PANTHER" id="PTHR11214:SF319">
    <property type="entry name" value="HEXOSYLTRANSFERASE"/>
    <property type="match status" value="1"/>
</dbReference>
<keyword evidence="7 10" id="KW-1133">Transmembrane helix</keyword>
<comment type="subcellular location">
    <subcellularLocation>
        <location evidence="1 10">Golgi apparatus membrane</location>
        <topology evidence="1 10">Single-pass type II membrane protein</topology>
    </subcellularLocation>
</comment>
<name>A0AAF3FIT4_9BILA</name>
<dbReference type="Pfam" id="PF01762">
    <property type="entry name" value="Galactosyl_T"/>
    <property type="match status" value="1"/>
</dbReference>
<dbReference type="Gene3D" id="3.90.550.50">
    <property type="match status" value="1"/>
</dbReference>
<keyword evidence="11" id="KW-1185">Reference proteome</keyword>
<keyword evidence="6 10" id="KW-0735">Signal-anchor</keyword>
<keyword evidence="5 10" id="KW-0812">Transmembrane</keyword>
<evidence type="ECO:0000256" key="6">
    <source>
        <dbReference type="ARBA" id="ARBA00022968"/>
    </source>
</evidence>
<dbReference type="GO" id="GO:0000139">
    <property type="term" value="C:Golgi membrane"/>
    <property type="evidence" value="ECO:0007669"/>
    <property type="project" value="UniProtKB-SubCell"/>
</dbReference>
<feature type="transmembrane region" description="Helical" evidence="10">
    <location>
        <begin position="26"/>
        <end position="48"/>
    </location>
</feature>
<dbReference type="GO" id="GO:0006493">
    <property type="term" value="P:protein O-linked glycosylation"/>
    <property type="evidence" value="ECO:0007669"/>
    <property type="project" value="TreeGrafter"/>
</dbReference>
<dbReference type="GO" id="GO:0016758">
    <property type="term" value="F:hexosyltransferase activity"/>
    <property type="evidence" value="ECO:0007669"/>
    <property type="project" value="InterPro"/>
</dbReference>
<dbReference type="EC" id="2.4.1.-" evidence="10"/>
<sequence length="341" mass="39933">MLYPIGQPFVYRSNSRNKLRPFTCRLLLPSHLILIVALFLFPLFRFLFLEKYDLPFTNPDQSIPLSSDIQFLLEPQEPICSNETNFLIMIVSRPTESRLRQTIRESWGNLKNYDKRKTRILFLMGVEQSNFQASLSLLSENELHNDIVLTDIHENYYNLSMKTFALLQYKHHRCPRAKCLVKSDSDNVMNIQNFEKLCESTGEKSRVMGRCDVSRRVMRRGSKWAVPLHVYPFSKYPQYCSTGIYLFTGSQTASLITQATKNAIFFQSSNMRMLSEDVLFTGIFAEMAGVERENLQGFSFFDRPSYDCVNGSYLSYSLHMNRRKEPLHYWKRLRLFEGKTC</sequence>
<evidence type="ECO:0000256" key="7">
    <source>
        <dbReference type="ARBA" id="ARBA00022989"/>
    </source>
</evidence>
<evidence type="ECO:0000256" key="2">
    <source>
        <dbReference type="ARBA" id="ARBA00008661"/>
    </source>
</evidence>
<evidence type="ECO:0000313" key="12">
    <source>
        <dbReference type="WBParaSite" id="MBELARI_LOCUS5679"/>
    </source>
</evidence>
<evidence type="ECO:0000256" key="10">
    <source>
        <dbReference type="RuleBase" id="RU363063"/>
    </source>
</evidence>
<evidence type="ECO:0000256" key="4">
    <source>
        <dbReference type="ARBA" id="ARBA00022679"/>
    </source>
</evidence>
<protein>
    <recommendedName>
        <fullName evidence="10">Hexosyltransferase</fullName>
        <ecNumber evidence="10">2.4.1.-</ecNumber>
    </recommendedName>
</protein>